<dbReference type="GO" id="GO:0060261">
    <property type="term" value="P:positive regulation of transcription initiation by RNA polymerase II"/>
    <property type="evidence" value="ECO:0007669"/>
    <property type="project" value="InterPro"/>
</dbReference>
<evidence type="ECO:0000256" key="4">
    <source>
        <dbReference type="ARBA" id="ARBA00023125"/>
    </source>
</evidence>
<protein>
    <submittedName>
        <fullName evidence="9">SsDNA-binding transcriptional regulator</fullName>
    </submittedName>
</protein>
<dbReference type="GO" id="GO:0003677">
    <property type="term" value="F:DNA binding"/>
    <property type="evidence" value="ECO:0007669"/>
    <property type="project" value="UniProtKB-KW"/>
</dbReference>
<evidence type="ECO:0000256" key="5">
    <source>
        <dbReference type="ARBA" id="ARBA00023163"/>
    </source>
</evidence>
<dbReference type="InterPro" id="IPR045125">
    <property type="entry name" value="Sub1/Tcp4-like"/>
</dbReference>
<feature type="compositionally biased region" description="Polar residues" evidence="7">
    <location>
        <begin position="8"/>
        <end position="21"/>
    </location>
</feature>
<keyword evidence="10" id="KW-1185">Reference proteome</keyword>
<feature type="compositionally biased region" description="Polar residues" evidence="7">
    <location>
        <begin position="135"/>
        <end position="150"/>
    </location>
</feature>
<keyword evidence="6" id="KW-0539">Nucleus</keyword>
<reference evidence="9" key="1">
    <citation type="submission" date="2022-11" db="EMBL/GenBank/DDBJ databases">
        <authorList>
            <person name="Petersen C."/>
        </authorList>
    </citation>
    <scope>NUCLEOTIDE SEQUENCE</scope>
    <source>
        <strain evidence="9">IBT 30069</strain>
    </source>
</reference>
<evidence type="ECO:0000313" key="9">
    <source>
        <dbReference type="EMBL" id="KAJ5088133.1"/>
    </source>
</evidence>
<feature type="compositionally biased region" description="Acidic residues" evidence="7">
    <location>
        <begin position="121"/>
        <end position="130"/>
    </location>
</feature>
<dbReference type="InterPro" id="IPR009044">
    <property type="entry name" value="ssDNA-bd_transcriptional_reg"/>
</dbReference>
<dbReference type="PANTHER" id="PTHR13215">
    <property type="entry name" value="RNA POLYMERASE II TRANSCRIPTIONAL COACTIVATOR"/>
    <property type="match status" value="1"/>
</dbReference>
<keyword evidence="3" id="KW-0805">Transcription regulation</keyword>
<comment type="similarity">
    <text evidence="2">Belongs to the transcriptional coactivator PC4 family.</text>
</comment>
<evidence type="ECO:0000256" key="7">
    <source>
        <dbReference type="SAM" id="MobiDB-lite"/>
    </source>
</evidence>
<dbReference type="OrthoDB" id="2505440at2759"/>
<dbReference type="GO" id="GO:0005634">
    <property type="term" value="C:nucleus"/>
    <property type="evidence" value="ECO:0007669"/>
    <property type="project" value="UniProtKB-SubCell"/>
</dbReference>
<dbReference type="GO" id="GO:0003713">
    <property type="term" value="F:transcription coactivator activity"/>
    <property type="evidence" value="ECO:0007669"/>
    <property type="project" value="InterPro"/>
</dbReference>
<gene>
    <name evidence="9" type="ORF">N7456_011749</name>
</gene>
<name>A0A9W9EUE1_9EURO</name>
<reference evidence="9" key="2">
    <citation type="journal article" date="2023" name="IMA Fungus">
        <title>Comparative genomic study of the Penicillium genus elucidates a diverse pangenome and 15 lateral gene transfer events.</title>
        <authorList>
            <person name="Petersen C."/>
            <person name="Sorensen T."/>
            <person name="Nielsen M.R."/>
            <person name="Sondergaard T.E."/>
            <person name="Sorensen J.L."/>
            <person name="Fitzpatrick D.A."/>
            <person name="Frisvad J.C."/>
            <person name="Nielsen K.L."/>
        </authorList>
    </citation>
    <scope>NUCLEOTIDE SEQUENCE</scope>
    <source>
        <strain evidence="9">IBT 30069</strain>
    </source>
</reference>
<dbReference type="SUPFAM" id="SSF54447">
    <property type="entry name" value="ssDNA-binding transcriptional regulator domain"/>
    <property type="match status" value="1"/>
</dbReference>
<dbReference type="AlphaFoldDB" id="A0A9W9EUE1"/>
<organism evidence="9 10">
    <name type="scientific">Penicillium angulare</name>
    <dbReference type="NCBI Taxonomy" id="116970"/>
    <lineage>
        <taxon>Eukaryota</taxon>
        <taxon>Fungi</taxon>
        <taxon>Dikarya</taxon>
        <taxon>Ascomycota</taxon>
        <taxon>Pezizomycotina</taxon>
        <taxon>Eurotiomycetes</taxon>
        <taxon>Eurotiomycetidae</taxon>
        <taxon>Eurotiales</taxon>
        <taxon>Aspergillaceae</taxon>
        <taxon>Penicillium</taxon>
    </lineage>
</organism>
<keyword evidence="5" id="KW-0804">Transcription</keyword>
<evidence type="ECO:0000256" key="3">
    <source>
        <dbReference type="ARBA" id="ARBA00023015"/>
    </source>
</evidence>
<keyword evidence="4" id="KW-0238">DNA-binding</keyword>
<accession>A0A9W9EUE1</accession>
<evidence type="ECO:0000256" key="6">
    <source>
        <dbReference type="ARBA" id="ARBA00023242"/>
    </source>
</evidence>
<dbReference type="Proteomes" id="UP001149165">
    <property type="component" value="Unassembled WGS sequence"/>
</dbReference>
<dbReference type="EMBL" id="JAPQKH010000007">
    <property type="protein sequence ID" value="KAJ5088133.1"/>
    <property type="molecule type" value="Genomic_DNA"/>
</dbReference>
<evidence type="ECO:0000313" key="10">
    <source>
        <dbReference type="Proteomes" id="UP001149165"/>
    </source>
</evidence>
<dbReference type="Gene3D" id="2.30.31.10">
    <property type="entry name" value="Transcriptional Coactivator Pc4, Chain A"/>
    <property type="match status" value="1"/>
</dbReference>
<dbReference type="Pfam" id="PF02229">
    <property type="entry name" value="PC4"/>
    <property type="match status" value="1"/>
</dbReference>
<comment type="caution">
    <text evidence="9">The sequence shown here is derived from an EMBL/GenBank/DDBJ whole genome shotgun (WGS) entry which is preliminary data.</text>
</comment>
<comment type="subcellular location">
    <subcellularLocation>
        <location evidence="1">Nucleus</location>
    </subcellularLocation>
</comment>
<dbReference type="InterPro" id="IPR003173">
    <property type="entry name" value="PC4_C"/>
</dbReference>
<feature type="region of interest" description="Disordered" evidence="7">
    <location>
        <begin position="1"/>
        <end position="38"/>
    </location>
</feature>
<feature type="region of interest" description="Disordered" evidence="7">
    <location>
        <begin position="104"/>
        <end position="159"/>
    </location>
</feature>
<sequence>MASRKRSSNTQDSETGAQFQSKKAKVNAADESTPKVDANGDKYWEISKMRRVTISSFRGKNMVNLREYYEKDGQELPGKKGISMPVAQFAAFLKILPDIEQVLKEQGESVPRPFYSADGPQSDDDDDNDDGATRGKSNQAASPSKQNIEATSEEDESEA</sequence>
<feature type="domain" description="Transcriptional coactivator p15 (PC4) C-terminal" evidence="8">
    <location>
        <begin position="44"/>
        <end position="95"/>
    </location>
</feature>
<evidence type="ECO:0000256" key="1">
    <source>
        <dbReference type="ARBA" id="ARBA00004123"/>
    </source>
</evidence>
<proteinExistence type="inferred from homology"/>
<evidence type="ECO:0000256" key="2">
    <source>
        <dbReference type="ARBA" id="ARBA00009001"/>
    </source>
</evidence>
<evidence type="ECO:0000259" key="8">
    <source>
        <dbReference type="Pfam" id="PF02229"/>
    </source>
</evidence>